<dbReference type="Proteomes" id="UP000831701">
    <property type="component" value="Chromosome 18"/>
</dbReference>
<protein>
    <submittedName>
        <fullName evidence="1">Uncharacterized protein</fullName>
    </submittedName>
</protein>
<comment type="caution">
    <text evidence="1">The sequence shown here is derived from an EMBL/GenBank/DDBJ whole genome shotgun (WGS) entry which is preliminary data.</text>
</comment>
<evidence type="ECO:0000313" key="1">
    <source>
        <dbReference type="EMBL" id="KAI3358847.1"/>
    </source>
</evidence>
<accession>A0ACB8VTB1</accession>
<feature type="non-terminal residue" evidence="1">
    <location>
        <position position="80"/>
    </location>
</feature>
<sequence length="80" mass="8638">MEQPSATSSTWTTSSCMPRRDGCKMLAGKANGTPQPGSGQSVSGTSVPSLDWKSQWATPPKVVENDHAKVLWDFQIQTDN</sequence>
<reference evidence="1" key="1">
    <citation type="submission" date="2022-04" db="EMBL/GenBank/DDBJ databases">
        <title>Jade perch genome.</title>
        <authorList>
            <person name="Chao B."/>
        </authorList>
    </citation>
    <scope>NUCLEOTIDE SEQUENCE</scope>
    <source>
        <strain evidence="1">CB-2022</strain>
    </source>
</reference>
<keyword evidence="2" id="KW-1185">Reference proteome</keyword>
<name>A0ACB8VTB1_9TELE</name>
<dbReference type="EMBL" id="CM041548">
    <property type="protein sequence ID" value="KAI3358847.1"/>
    <property type="molecule type" value="Genomic_DNA"/>
</dbReference>
<proteinExistence type="predicted"/>
<organism evidence="1 2">
    <name type="scientific">Scortum barcoo</name>
    <name type="common">barcoo grunter</name>
    <dbReference type="NCBI Taxonomy" id="214431"/>
    <lineage>
        <taxon>Eukaryota</taxon>
        <taxon>Metazoa</taxon>
        <taxon>Chordata</taxon>
        <taxon>Craniata</taxon>
        <taxon>Vertebrata</taxon>
        <taxon>Euteleostomi</taxon>
        <taxon>Actinopterygii</taxon>
        <taxon>Neopterygii</taxon>
        <taxon>Teleostei</taxon>
        <taxon>Neoteleostei</taxon>
        <taxon>Acanthomorphata</taxon>
        <taxon>Eupercaria</taxon>
        <taxon>Centrarchiformes</taxon>
        <taxon>Terapontoidei</taxon>
        <taxon>Terapontidae</taxon>
        <taxon>Scortum</taxon>
    </lineage>
</organism>
<evidence type="ECO:0000313" key="2">
    <source>
        <dbReference type="Proteomes" id="UP000831701"/>
    </source>
</evidence>
<gene>
    <name evidence="1" type="ORF">L3Q82_015245</name>
</gene>